<evidence type="ECO:0000259" key="1">
    <source>
        <dbReference type="Pfam" id="PF20408"/>
    </source>
</evidence>
<protein>
    <submittedName>
        <fullName evidence="2">Alpha/beta hydrolase</fullName>
    </submittedName>
</protein>
<dbReference type="InterPro" id="IPR029058">
    <property type="entry name" value="AB_hydrolase_fold"/>
</dbReference>
<dbReference type="GO" id="GO:0016787">
    <property type="term" value="F:hydrolase activity"/>
    <property type="evidence" value="ECO:0007669"/>
    <property type="project" value="UniProtKB-KW"/>
</dbReference>
<sequence>MTDLADKALTYFPAQNPWCLMLLAHGSGAGRKHATMVSLAEELSEQGIEVVSFDFDYMQLIEKTGKRRPPPRLPKLIEEMTQRVLSLPRDLPLLVGGKSMGGRVAASLLAQPELNLAGAVGFGYPFLPPKSKQAPRLEPLQQAKGPLLILQGERDPFGNSQTLPEWDIGQAELQWLTDADHDFHPRKRSGLTQSDILRQAAEATQAYFKPKLT</sequence>
<dbReference type="AlphaFoldDB" id="A0AA37RTX5"/>
<dbReference type="Pfam" id="PF20408">
    <property type="entry name" value="Abhydrolase_11"/>
    <property type="match status" value="1"/>
</dbReference>
<proteinExistence type="predicted"/>
<organism evidence="2 3">
    <name type="scientific">Paraferrimonas sedimenticola</name>
    <dbReference type="NCBI Taxonomy" id="375674"/>
    <lineage>
        <taxon>Bacteria</taxon>
        <taxon>Pseudomonadati</taxon>
        <taxon>Pseudomonadota</taxon>
        <taxon>Gammaproteobacteria</taxon>
        <taxon>Alteromonadales</taxon>
        <taxon>Ferrimonadaceae</taxon>
        <taxon>Paraferrimonas</taxon>
    </lineage>
</organism>
<evidence type="ECO:0000313" key="3">
    <source>
        <dbReference type="Proteomes" id="UP001161422"/>
    </source>
</evidence>
<keyword evidence="3" id="KW-1185">Reference proteome</keyword>
<dbReference type="SUPFAM" id="SSF53474">
    <property type="entry name" value="alpha/beta-Hydrolases"/>
    <property type="match status" value="1"/>
</dbReference>
<reference evidence="2" key="1">
    <citation type="journal article" date="2014" name="Int. J. Syst. Evol. Microbiol.">
        <title>Complete genome sequence of Corynebacterium casei LMG S-19264T (=DSM 44701T), isolated from a smear-ripened cheese.</title>
        <authorList>
            <consortium name="US DOE Joint Genome Institute (JGI-PGF)"/>
            <person name="Walter F."/>
            <person name="Albersmeier A."/>
            <person name="Kalinowski J."/>
            <person name="Ruckert C."/>
        </authorList>
    </citation>
    <scope>NUCLEOTIDE SEQUENCE</scope>
    <source>
        <strain evidence="2">NBRC 101628</strain>
    </source>
</reference>
<dbReference type="EMBL" id="BSNC01000001">
    <property type="protein sequence ID" value="GLP95239.1"/>
    <property type="molecule type" value="Genomic_DNA"/>
</dbReference>
<dbReference type="Gene3D" id="3.40.50.1820">
    <property type="entry name" value="alpha/beta hydrolase"/>
    <property type="match status" value="1"/>
</dbReference>
<dbReference type="InterPro" id="IPR046879">
    <property type="entry name" value="KANL3/Tex30_Abhydrolase"/>
</dbReference>
<gene>
    <name evidence="2" type="ORF">GCM10007895_05450</name>
</gene>
<comment type="caution">
    <text evidence="2">The sequence shown here is derived from an EMBL/GenBank/DDBJ whole genome shotgun (WGS) entry which is preliminary data.</text>
</comment>
<reference evidence="2" key="2">
    <citation type="submission" date="2023-01" db="EMBL/GenBank/DDBJ databases">
        <title>Draft genome sequence of Paraferrimonas sedimenticola strain NBRC 101628.</title>
        <authorList>
            <person name="Sun Q."/>
            <person name="Mori K."/>
        </authorList>
    </citation>
    <scope>NUCLEOTIDE SEQUENCE</scope>
    <source>
        <strain evidence="2">NBRC 101628</strain>
    </source>
</reference>
<accession>A0AA37RTX5</accession>
<dbReference type="PANTHER" id="PTHR13136">
    <property type="entry name" value="TESTIS DEVELOPMENT PROTEIN PRTD"/>
    <property type="match status" value="1"/>
</dbReference>
<dbReference type="PANTHER" id="PTHR13136:SF11">
    <property type="entry name" value="TESTIS-EXPRESSED PROTEIN 30"/>
    <property type="match status" value="1"/>
</dbReference>
<name>A0AA37RTX5_9GAMM</name>
<feature type="domain" description="KANL3/Tex30 alpha/beta hydrolase-like" evidence="1">
    <location>
        <begin position="20"/>
        <end position="207"/>
    </location>
</feature>
<dbReference type="InterPro" id="IPR026555">
    <property type="entry name" value="NSL3/Tex30"/>
</dbReference>
<dbReference type="Proteomes" id="UP001161422">
    <property type="component" value="Unassembled WGS sequence"/>
</dbReference>
<keyword evidence="2" id="KW-0378">Hydrolase</keyword>
<dbReference type="RefSeq" id="WP_095505753.1">
    <property type="nucleotide sequence ID" value="NZ_BSNC01000001.1"/>
</dbReference>
<evidence type="ECO:0000313" key="2">
    <source>
        <dbReference type="EMBL" id="GLP95239.1"/>
    </source>
</evidence>